<dbReference type="GO" id="GO:0002098">
    <property type="term" value="P:tRNA wobble uridine modification"/>
    <property type="evidence" value="ECO:0007669"/>
    <property type="project" value="TreeGrafter"/>
</dbReference>
<dbReference type="InterPro" id="IPR006073">
    <property type="entry name" value="GTP-bd"/>
</dbReference>
<evidence type="ECO:0000256" key="1">
    <source>
        <dbReference type="ARBA" id="ARBA00004141"/>
    </source>
</evidence>
<dbReference type="PANTHER" id="PTHR42714">
    <property type="entry name" value="TRNA MODIFICATION GTPASE GTPBP3"/>
    <property type="match status" value="1"/>
</dbReference>
<dbReference type="RefSeq" id="WP_158525684.1">
    <property type="nucleotide sequence ID" value="NZ_JADIJL010000001.1"/>
</dbReference>
<dbReference type="Gene3D" id="3.40.50.300">
    <property type="entry name" value="P-loop containing nucleotide triphosphate hydrolases"/>
    <property type="match status" value="1"/>
</dbReference>
<keyword evidence="2" id="KW-0812">Transmembrane</keyword>
<evidence type="ECO:0000256" key="3">
    <source>
        <dbReference type="ARBA" id="ARBA00022989"/>
    </source>
</evidence>
<dbReference type="GO" id="GO:0005737">
    <property type="term" value="C:cytoplasm"/>
    <property type="evidence" value="ECO:0007669"/>
    <property type="project" value="TreeGrafter"/>
</dbReference>
<dbReference type="InterPro" id="IPR021147">
    <property type="entry name" value="DUF697"/>
</dbReference>
<dbReference type="Proteomes" id="UP000247978">
    <property type="component" value="Unassembled WGS sequence"/>
</dbReference>
<name>A0A2V3W4P3_9BACI</name>
<protein>
    <submittedName>
        <fullName evidence="6">Putative GTPase</fullName>
    </submittedName>
</protein>
<evidence type="ECO:0000259" key="5">
    <source>
        <dbReference type="Pfam" id="PF01926"/>
    </source>
</evidence>
<proteinExistence type="predicted"/>
<keyword evidence="4" id="KW-0472">Membrane</keyword>
<organism evidence="6 7">
    <name type="scientific">Pseudogracilibacillus auburnensis</name>
    <dbReference type="NCBI Taxonomy" id="1494959"/>
    <lineage>
        <taxon>Bacteria</taxon>
        <taxon>Bacillati</taxon>
        <taxon>Bacillota</taxon>
        <taxon>Bacilli</taxon>
        <taxon>Bacillales</taxon>
        <taxon>Bacillaceae</taxon>
        <taxon>Pseudogracilibacillus</taxon>
    </lineage>
</organism>
<dbReference type="GO" id="GO:0030488">
    <property type="term" value="P:tRNA methylation"/>
    <property type="evidence" value="ECO:0007669"/>
    <property type="project" value="TreeGrafter"/>
</dbReference>
<comment type="caution">
    <text evidence="6">The sequence shown here is derived from an EMBL/GenBank/DDBJ whole genome shotgun (WGS) entry which is preliminary data.</text>
</comment>
<evidence type="ECO:0000313" key="7">
    <source>
        <dbReference type="Proteomes" id="UP000247978"/>
    </source>
</evidence>
<reference evidence="6 7" key="1">
    <citation type="submission" date="2018-05" db="EMBL/GenBank/DDBJ databases">
        <title>Genomic Encyclopedia of Type Strains, Phase IV (KMG-IV): sequencing the most valuable type-strain genomes for metagenomic binning, comparative biology and taxonomic classification.</title>
        <authorList>
            <person name="Goeker M."/>
        </authorList>
    </citation>
    <scope>NUCLEOTIDE SEQUENCE [LARGE SCALE GENOMIC DNA]</scope>
    <source>
        <strain evidence="6 7">DSM 28556</strain>
    </source>
</reference>
<dbReference type="SUPFAM" id="SSF52540">
    <property type="entry name" value="P-loop containing nucleoside triphosphate hydrolases"/>
    <property type="match status" value="1"/>
</dbReference>
<dbReference type="InterPro" id="IPR027417">
    <property type="entry name" value="P-loop_NTPase"/>
</dbReference>
<gene>
    <name evidence="6" type="ORF">DFR56_11413</name>
</gene>
<keyword evidence="7" id="KW-1185">Reference proteome</keyword>
<evidence type="ECO:0000256" key="4">
    <source>
        <dbReference type="ARBA" id="ARBA00023136"/>
    </source>
</evidence>
<dbReference type="Pfam" id="PF01926">
    <property type="entry name" value="MMR_HSR1"/>
    <property type="match status" value="1"/>
</dbReference>
<dbReference type="Pfam" id="PF05128">
    <property type="entry name" value="DUF697"/>
    <property type="match status" value="1"/>
</dbReference>
<evidence type="ECO:0000313" key="6">
    <source>
        <dbReference type="EMBL" id="PXW83729.1"/>
    </source>
</evidence>
<comment type="subcellular location">
    <subcellularLocation>
        <location evidence="1">Membrane</location>
        <topology evidence="1">Multi-pass membrane protein</topology>
    </subcellularLocation>
</comment>
<dbReference type="OrthoDB" id="9255830at2"/>
<dbReference type="GO" id="GO:0005525">
    <property type="term" value="F:GTP binding"/>
    <property type="evidence" value="ECO:0007669"/>
    <property type="project" value="InterPro"/>
</dbReference>
<accession>A0A2V3W4P3</accession>
<evidence type="ECO:0000256" key="2">
    <source>
        <dbReference type="ARBA" id="ARBA00022692"/>
    </source>
</evidence>
<feature type="domain" description="G" evidence="5">
    <location>
        <begin position="54"/>
        <end position="167"/>
    </location>
</feature>
<dbReference type="AlphaFoldDB" id="A0A2V3W4P3"/>
<dbReference type="EMBL" id="QJJQ01000014">
    <property type="protein sequence ID" value="PXW83729.1"/>
    <property type="molecule type" value="Genomic_DNA"/>
</dbReference>
<dbReference type="PANTHER" id="PTHR42714:SF6">
    <property type="entry name" value="TRANSLATION INITIATION FACTOR IF-2"/>
    <property type="match status" value="1"/>
</dbReference>
<keyword evidence="3" id="KW-1133">Transmembrane helix</keyword>
<dbReference type="GO" id="GO:0016020">
    <property type="term" value="C:membrane"/>
    <property type="evidence" value="ECO:0007669"/>
    <property type="project" value="UniProtKB-SubCell"/>
</dbReference>
<sequence>MSEKKSNMYKQMEDLFQFILKNVDKSKVSSKNKSQIREEIVGLQSFVIGARPARIAIVGRRGAGKSSLINAIFGEQKAEVGDYKSQTGSGKWYLFENELGGIDILDTRGLGESHNPEEAVLAESPIEEVKQSVKHKCPDVILFLCKGKEVGARIDEDLEQLLQLKKDVLAMHAYDVPIVGIVTQVDELAPASNSEPPFDHPKKQENMTATVHMLEEKMKEIITTPVKVIPISAYVEYEEGEITYDRRWNIDLLLDYLITELPKEAQVIIAKLSKIKSVQKKLARNIGKSVMTVTGLIAATPVPIADMPVITGLQISMIGTIAMISGTKLNRKTIIQFVGAMGMNVGVGVALREVSRQLVKVFPGAGSIISGTIASAGTYALCEAAITYFIDSKTTEEAKEVYEQQFEKQKRKGEEK</sequence>